<name>A0A1I2EJD8_9RHOB</name>
<feature type="transmembrane region" description="Helical" evidence="1">
    <location>
        <begin position="145"/>
        <end position="170"/>
    </location>
</feature>
<feature type="transmembrane region" description="Helical" evidence="1">
    <location>
        <begin position="176"/>
        <end position="196"/>
    </location>
</feature>
<accession>A0A1I2EJD8</accession>
<dbReference type="Pfam" id="PF18920">
    <property type="entry name" value="DUF5671"/>
    <property type="match status" value="1"/>
</dbReference>
<feature type="transmembrane region" description="Helical" evidence="1">
    <location>
        <begin position="104"/>
        <end position="125"/>
    </location>
</feature>
<feature type="transmembrane region" description="Helical" evidence="1">
    <location>
        <begin position="66"/>
        <end position="84"/>
    </location>
</feature>
<dbReference type="RefSeq" id="WP_093924866.1">
    <property type="nucleotide sequence ID" value="NZ_FOMW01000012.1"/>
</dbReference>
<keyword evidence="4" id="KW-1185">Reference proteome</keyword>
<keyword evidence="1" id="KW-0812">Transmembrane</keyword>
<dbReference type="InterPro" id="IPR043728">
    <property type="entry name" value="DUF5671"/>
</dbReference>
<dbReference type="STRING" id="74348.SAMN04488523_11266"/>
<reference evidence="3 4" key="1">
    <citation type="submission" date="2016-10" db="EMBL/GenBank/DDBJ databases">
        <authorList>
            <person name="de Groot N.N."/>
        </authorList>
    </citation>
    <scope>NUCLEOTIDE SEQUENCE [LARGE SCALE GENOMIC DNA]</scope>
    <source>
        <strain evidence="3 4">DSM 11443</strain>
    </source>
</reference>
<sequence>MSANRQLSRFVRDALANGTSRSEIAAVLAQSGWSAPEVAEALDAWAETPFSPPVPRPQAAVSAKDFFIYALTFGVLLFGASYFVQLLHGLIDWAVDPDGLGPSYSLRWSVAVLIVTVPVYAVLSLRDRRALAANPALYRSAIRKWLIYVTLLFAAAVLLSDMAAVINAFLSGEVTIQFLAKAVVVALVAGGIFLYYRADARKSEAA</sequence>
<organism evidence="3 4">
    <name type="scientific">Sulfitobacter brevis</name>
    <dbReference type="NCBI Taxonomy" id="74348"/>
    <lineage>
        <taxon>Bacteria</taxon>
        <taxon>Pseudomonadati</taxon>
        <taxon>Pseudomonadota</taxon>
        <taxon>Alphaproteobacteria</taxon>
        <taxon>Rhodobacterales</taxon>
        <taxon>Roseobacteraceae</taxon>
        <taxon>Sulfitobacter</taxon>
    </lineage>
</organism>
<evidence type="ECO:0000259" key="2">
    <source>
        <dbReference type="Pfam" id="PF18920"/>
    </source>
</evidence>
<dbReference type="Proteomes" id="UP000198977">
    <property type="component" value="Unassembled WGS sequence"/>
</dbReference>
<keyword evidence="1" id="KW-0472">Membrane</keyword>
<dbReference type="EMBL" id="FOMW01000012">
    <property type="protein sequence ID" value="SFE92636.1"/>
    <property type="molecule type" value="Genomic_DNA"/>
</dbReference>
<keyword evidence="1" id="KW-1133">Transmembrane helix</keyword>
<dbReference type="OrthoDB" id="529444at2"/>
<evidence type="ECO:0000256" key="1">
    <source>
        <dbReference type="SAM" id="Phobius"/>
    </source>
</evidence>
<evidence type="ECO:0000313" key="3">
    <source>
        <dbReference type="EMBL" id="SFE92636.1"/>
    </source>
</evidence>
<proteinExistence type="predicted"/>
<dbReference type="AlphaFoldDB" id="A0A1I2EJD8"/>
<protein>
    <recommendedName>
        <fullName evidence="2">DUF5671 domain-containing protein</fullName>
    </recommendedName>
</protein>
<evidence type="ECO:0000313" key="4">
    <source>
        <dbReference type="Proteomes" id="UP000198977"/>
    </source>
</evidence>
<feature type="domain" description="DUF5671" evidence="2">
    <location>
        <begin position="65"/>
        <end position="194"/>
    </location>
</feature>
<gene>
    <name evidence="3" type="ORF">SAMN04488523_11266</name>
</gene>